<dbReference type="RefSeq" id="WP_009147662.1">
    <property type="nucleotide sequence ID" value="NZ_CP121471.1"/>
</dbReference>
<dbReference type="HOGENOM" id="CLU_117549_0_0_6"/>
<dbReference type="OrthoDB" id="5365713at2"/>
<feature type="transmembrane region" description="Helical" evidence="1">
    <location>
        <begin position="18"/>
        <end position="35"/>
    </location>
</feature>
<dbReference type="eggNOG" id="ENOG502ZG7S">
    <property type="taxonomic scope" value="Bacteria"/>
</dbReference>
<reference evidence="2 3" key="2">
    <citation type="submission" date="2011-11" db="EMBL/GenBank/DDBJ databases">
        <authorList>
            <consortium name="US DOE Joint Genome Institute"/>
            <person name="Lucas S."/>
            <person name="Han J."/>
            <person name="Lapidus A."/>
            <person name="Cheng J.-F."/>
            <person name="Goodwin L."/>
            <person name="Pitluck S."/>
            <person name="Peters L."/>
            <person name="Ovchinnikova G."/>
            <person name="Zhang X."/>
            <person name="Detter J.C."/>
            <person name="Han C."/>
            <person name="Tapia R."/>
            <person name="Land M."/>
            <person name="Hauser L."/>
            <person name="Kyrpides N."/>
            <person name="Ivanova N."/>
            <person name="Pagani I."/>
            <person name="Vogl K."/>
            <person name="Liu Z."/>
            <person name="Overmann J."/>
            <person name="Frigaard N.-U."/>
            <person name="Bryant D."/>
            <person name="Woyke T."/>
        </authorList>
    </citation>
    <scope>NUCLEOTIDE SEQUENCE [LARGE SCALE GENOMIC DNA]</scope>
    <source>
        <strain evidence="2 3">970</strain>
    </source>
</reference>
<keyword evidence="3" id="KW-1185">Reference proteome</keyword>
<evidence type="ECO:0000313" key="3">
    <source>
        <dbReference type="Proteomes" id="UP000002964"/>
    </source>
</evidence>
<keyword evidence="1" id="KW-0472">Membrane</keyword>
<proteinExistence type="predicted"/>
<dbReference type="EMBL" id="JH603168">
    <property type="protein sequence ID" value="EIC23579.1"/>
    <property type="molecule type" value="Genomic_DNA"/>
</dbReference>
<name>H8YYQ3_9GAMM</name>
<dbReference type="Pfam" id="PF19788">
    <property type="entry name" value="DUF6272"/>
    <property type="match status" value="1"/>
</dbReference>
<dbReference type="InterPro" id="IPR046239">
    <property type="entry name" value="DUF6272"/>
</dbReference>
<sequence length="184" mass="20647">MHLARDYFEFQRLTGNRGLIFSFVGFLSEGILYSLGEALKQKMTLEDTDANVTKRVFSVFVEQVQNILRYSSERLIDPPSQATALSSGMVSVGREADGFFVVCGNVVREQEAIALDQRLSAMAKMDKTELKALYKEKLREPAESDSIGGNVGLIEIARRSSRPIEFDFVPVGQQQTFFCLKAYI</sequence>
<reference evidence="3" key="1">
    <citation type="submission" date="2011-06" db="EMBL/GenBank/DDBJ databases">
        <authorList>
            <consortium name="US DOE Joint Genome Institute (JGI-PGF)"/>
            <person name="Lucas S."/>
            <person name="Han J."/>
            <person name="Lapidus A."/>
            <person name="Cheng J.-F."/>
            <person name="Goodwin L."/>
            <person name="Pitluck S."/>
            <person name="Peters L."/>
            <person name="Land M.L."/>
            <person name="Hauser L."/>
            <person name="Vogl K."/>
            <person name="Liu Z."/>
            <person name="Overmann J."/>
            <person name="Frigaard N.-U."/>
            <person name="Bryant D.A."/>
            <person name="Woyke T.J."/>
        </authorList>
    </citation>
    <scope>NUCLEOTIDE SEQUENCE [LARGE SCALE GENOMIC DNA]</scope>
    <source>
        <strain evidence="3">970</strain>
    </source>
</reference>
<keyword evidence="1" id="KW-0812">Transmembrane</keyword>
<evidence type="ECO:0000256" key="1">
    <source>
        <dbReference type="SAM" id="Phobius"/>
    </source>
</evidence>
<dbReference type="STRING" id="631362.Thi970DRAFT_01251"/>
<keyword evidence="1" id="KW-1133">Transmembrane helix</keyword>
<protein>
    <submittedName>
        <fullName evidence="2">Uncharacterized protein</fullName>
    </submittedName>
</protein>
<dbReference type="Proteomes" id="UP000002964">
    <property type="component" value="Unassembled WGS sequence"/>
</dbReference>
<gene>
    <name evidence="2" type="ORF">Thi970DRAFT_01251</name>
</gene>
<accession>H8YYQ3</accession>
<dbReference type="NCBIfam" id="NF038262">
    <property type="entry name" value="SiaB_fam_kinase"/>
    <property type="match status" value="1"/>
</dbReference>
<organism evidence="2 3">
    <name type="scientific">Thiorhodovibrio frisius</name>
    <dbReference type="NCBI Taxonomy" id="631362"/>
    <lineage>
        <taxon>Bacteria</taxon>
        <taxon>Pseudomonadati</taxon>
        <taxon>Pseudomonadota</taxon>
        <taxon>Gammaproteobacteria</taxon>
        <taxon>Chromatiales</taxon>
        <taxon>Chromatiaceae</taxon>
        <taxon>Thiorhodovibrio</taxon>
    </lineage>
</organism>
<dbReference type="AlphaFoldDB" id="H8YYQ3"/>
<evidence type="ECO:0000313" key="2">
    <source>
        <dbReference type="EMBL" id="EIC23579.1"/>
    </source>
</evidence>